<proteinExistence type="predicted"/>
<name>A0ACC1SK37_9APHY</name>
<keyword evidence="2" id="KW-1185">Reference proteome</keyword>
<dbReference type="EMBL" id="JANHOG010001214">
    <property type="protein sequence ID" value="KAJ3541241.1"/>
    <property type="molecule type" value="Genomic_DNA"/>
</dbReference>
<reference evidence="1" key="1">
    <citation type="submission" date="2022-07" db="EMBL/GenBank/DDBJ databases">
        <title>Genome Sequence of Phlebia brevispora.</title>
        <authorList>
            <person name="Buettner E."/>
        </authorList>
    </citation>
    <scope>NUCLEOTIDE SEQUENCE</scope>
    <source>
        <strain evidence="1">MPL23</strain>
    </source>
</reference>
<sequence length="228" mass="25183">MCQMFSDGKVPYTSFYDSNRLIERVVDEGYRETRPVRMTQDHVWDLLQKCWAANPADRPAAQDVVRVLAPSRVRTTRTVKTKLFTDAVFVHEGGSATSSSSNSGVSDVSTNSIQATMVPEDLAQSDGQDAQAAVTTLQSELTLVSDVYNKNEATYKGPPGSDAGRVEDSDVYNGNEATYRGPLKSAVGEFGDNVFHSDDDFGRPPATPWNFSYPTSYCQAYQKMSRKY</sequence>
<protein>
    <submittedName>
        <fullName evidence="1">Uncharacterized protein</fullName>
    </submittedName>
</protein>
<comment type="caution">
    <text evidence="1">The sequence shown here is derived from an EMBL/GenBank/DDBJ whole genome shotgun (WGS) entry which is preliminary data.</text>
</comment>
<accession>A0ACC1SK37</accession>
<organism evidence="1 2">
    <name type="scientific">Phlebia brevispora</name>
    <dbReference type="NCBI Taxonomy" id="194682"/>
    <lineage>
        <taxon>Eukaryota</taxon>
        <taxon>Fungi</taxon>
        <taxon>Dikarya</taxon>
        <taxon>Basidiomycota</taxon>
        <taxon>Agaricomycotina</taxon>
        <taxon>Agaricomycetes</taxon>
        <taxon>Polyporales</taxon>
        <taxon>Meruliaceae</taxon>
        <taxon>Phlebia</taxon>
    </lineage>
</organism>
<gene>
    <name evidence="1" type="ORF">NM688_g6114</name>
</gene>
<dbReference type="Proteomes" id="UP001148662">
    <property type="component" value="Unassembled WGS sequence"/>
</dbReference>
<evidence type="ECO:0000313" key="2">
    <source>
        <dbReference type="Proteomes" id="UP001148662"/>
    </source>
</evidence>
<evidence type="ECO:0000313" key="1">
    <source>
        <dbReference type="EMBL" id="KAJ3541241.1"/>
    </source>
</evidence>